<protein>
    <recommendedName>
        <fullName evidence="2">FlgO domain-containing protein</fullName>
    </recommendedName>
</protein>
<evidence type="ECO:0000313" key="4">
    <source>
        <dbReference type="Proteomes" id="UP000593719"/>
    </source>
</evidence>
<evidence type="ECO:0000313" key="3">
    <source>
        <dbReference type="EMBL" id="QOP44230.1"/>
    </source>
</evidence>
<dbReference type="Pfam" id="PF17680">
    <property type="entry name" value="FlgO"/>
    <property type="match status" value="1"/>
</dbReference>
<keyword evidence="4" id="KW-1185">Reference proteome</keyword>
<organism evidence="3 4">
    <name type="scientific">Sulfurimonas sediminis</name>
    <dbReference type="NCBI Taxonomy" id="2590020"/>
    <lineage>
        <taxon>Bacteria</taxon>
        <taxon>Pseudomonadati</taxon>
        <taxon>Campylobacterota</taxon>
        <taxon>Epsilonproteobacteria</taxon>
        <taxon>Campylobacterales</taxon>
        <taxon>Sulfurimonadaceae</taxon>
        <taxon>Sulfurimonas</taxon>
    </lineage>
</organism>
<sequence length="190" mass="21597">MKIILLTFSLIFFISGCVGTNPALTYKKTDIKKHGLYSQEVESIYINYIAFSDESVKNIFKKVKQLPAKIIVTDFVDMTSLNNCTKLGYVFSNNIKNSIINNYDIDVIEAEVSKYFKISDNGIKILSRDIKKLRSTSFNIKYAVVGTYTYSHNELIVFVKLINLKTGVIEGSYAKTFPMGEGTKMMLYNK</sequence>
<dbReference type="InterPro" id="IPR041215">
    <property type="entry name" value="FlgO_dom"/>
</dbReference>
<dbReference type="Proteomes" id="UP000593719">
    <property type="component" value="Chromosome"/>
</dbReference>
<feature type="chain" id="PRO_5032705803" description="FlgO domain-containing protein" evidence="1">
    <location>
        <begin position="21"/>
        <end position="190"/>
    </location>
</feature>
<keyword evidence="1" id="KW-0732">Signal</keyword>
<dbReference type="KEGG" id="ssei:FJR45_09845"/>
<evidence type="ECO:0000259" key="2">
    <source>
        <dbReference type="Pfam" id="PF17680"/>
    </source>
</evidence>
<feature type="domain" description="FlgO" evidence="2">
    <location>
        <begin position="61"/>
        <end position="179"/>
    </location>
</feature>
<feature type="signal peptide" evidence="1">
    <location>
        <begin position="1"/>
        <end position="20"/>
    </location>
</feature>
<dbReference type="AlphaFoldDB" id="A0A7M1B3I5"/>
<name>A0A7M1B3I5_9BACT</name>
<proteinExistence type="predicted"/>
<gene>
    <name evidence="3" type="ORF">FJR45_09845</name>
</gene>
<evidence type="ECO:0000256" key="1">
    <source>
        <dbReference type="SAM" id="SignalP"/>
    </source>
</evidence>
<dbReference type="EMBL" id="CP041235">
    <property type="protein sequence ID" value="QOP44230.1"/>
    <property type="molecule type" value="Genomic_DNA"/>
</dbReference>
<accession>A0A7M1B3I5</accession>
<dbReference type="RefSeq" id="WP_193150385.1">
    <property type="nucleotide sequence ID" value="NZ_CP041235.1"/>
</dbReference>
<reference evidence="3 4" key="1">
    <citation type="submission" date="2019-06" db="EMBL/GenBank/DDBJ databases">
        <title>Sulfurimonas gotlandica sp. nov., a chemoautotrophic and psychrotolerant epsilonproteobacterium isolated from a pelagic redoxcline, and an emended description of the genus Sulfurimonas.</title>
        <authorList>
            <person name="Wang S."/>
            <person name="Jiang L."/>
            <person name="Shao Z."/>
        </authorList>
    </citation>
    <scope>NUCLEOTIDE SEQUENCE [LARGE SCALE GENOMIC DNA]</scope>
    <source>
        <strain evidence="3 4">S2-6</strain>
    </source>
</reference>
<dbReference type="PROSITE" id="PS51257">
    <property type="entry name" value="PROKAR_LIPOPROTEIN"/>
    <property type="match status" value="1"/>
</dbReference>